<dbReference type="GO" id="GO:0006351">
    <property type="term" value="P:DNA-templated transcription"/>
    <property type="evidence" value="ECO:0007669"/>
    <property type="project" value="InterPro"/>
</dbReference>
<evidence type="ECO:0000256" key="5">
    <source>
        <dbReference type="RuleBase" id="RU369040"/>
    </source>
</evidence>
<dbReference type="EMBL" id="SDMP01000003">
    <property type="protein sequence ID" value="RYR67755.1"/>
    <property type="molecule type" value="Genomic_DNA"/>
</dbReference>
<keyword evidence="2 5" id="KW-0805">Transcription regulation</keyword>
<dbReference type="GO" id="GO:0005634">
    <property type="term" value="C:nucleus"/>
    <property type="evidence" value="ECO:0007669"/>
    <property type="project" value="UniProtKB-SubCell"/>
</dbReference>
<dbReference type="PANTHER" id="PTHR31506">
    <property type="entry name" value="BES1/BZR1 HOMOLOG PROTEIN 3-RELATED"/>
    <property type="match status" value="1"/>
</dbReference>
<dbReference type="GO" id="GO:0003700">
    <property type="term" value="F:DNA-binding transcription factor activity"/>
    <property type="evidence" value="ECO:0007669"/>
    <property type="project" value="UniProtKB-UniRule"/>
</dbReference>
<evidence type="ECO:0000313" key="9">
    <source>
        <dbReference type="Proteomes" id="UP000289738"/>
    </source>
</evidence>
<evidence type="ECO:0000259" key="7">
    <source>
        <dbReference type="Pfam" id="PF05687"/>
    </source>
</evidence>
<dbReference type="PANTHER" id="PTHR31506:SF15">
    <property type="entry name" value="BES1_BZR1 HOMOLOG PROTEIN 2"/>
    <property type="match status" value="1"/>
</dbReference>
<comment type="function">
    <text evidence="5">Functions in brassinosteroid signaling. May function as transcriptional repressor.</text>
</comment>
<evidence type="ECO:0000256" key="4">
    <source>
        <dbReference type="ARBA" id="ARBA00023163"/>
    </source>
</evidence>
<comment type="similarity">
    <text evidence="1 5">Belongs to the BZR/LAT61 family.</text>
</comment>
<accession>A0A445DX29</accession>
<reference evidence="8 9" key="1">
    <citation type="submission" date="2019-01" db="EMBL/GenBank/DDBJ databases">
        <title>Sequencing of cultivated peanut Arachis hypogaea provides insights into genome evolution and oil improvement.</title>
        <authorList>
            <person name="Chen X."/>
        </authorList>
    </citation>
    <scope>NUCLEOTIDE SEQUENCE [LARGE SCALE GENOMIC DNA]</scope>
    <source>
        <strain evidence="9">cv. Fuhuasheng</strain>
        <tissue evidence="8">Leaves</tissue>
    </source>
</reference>
<gene>
    <name evidence="8" type="ORF">Ahy_A03g014152</name>
</gene>
<keyword evidence="4 5" id="KW-0804">Transcription</keyword>
<dbReference type="Proteomes" id="UP000289738">
    <property type="component" value="Chromosome A03"/>
</dbReference>
<comment type="subcellular location">
    <subcellularLocation>
        <location evidence="5">Nucleus</location>
    </subcellularLocation>
</comment>
<protein>
    <recommendedName>
        <fullName evidence="5">Protein BZR1 homolog</fullName>
    </recommendedName>
    <alternativeName>
        <fullName evidence="5">Protein BRASSINAZOLE-RESISTANT 1 homolog</fullName>
    </alternativeName>
</protein>
<dbReference type="Pfam" id="PF05687">
    <property type="entry name" value="BES1_N"/>
    <property type="match status" value="1"/>
</dbReference>
<organism evidence="8 9">
    <name type="scientific">Arachis hypogaea</name>
    <name type="common">Peanut</name>
    <dbReference type="NCBI Taxonomy" id="3818"/>
    <lineage>
        <taxon>Eukaryota</taxon>
        <taxon>Viridiplantae</taxon>
        <taxon>Streptophyta</taxon>
        <taxon>Embryophyta</taxon>
        <taxon>Tracheophyta</taxon>
        <taxon>Spermatophyta</taxon>
        <taxon>Magnoliopsida</taxon>
        <taxon>eudicotyledons</taxon>
        <taxon>Gunneridae</taxon>
        <taxon>Pentapetalae</taxon>
        <taxon>rosids</taxon>
        <taxon>fabids</taxon>
        <taxon>Fabales</taxon>
        <taxon>Fabaceae</taxon>
        <taxon>Papilionoideae</taxon>
        <taxon>50 kb inversion clade</taxon>
        <taxon>dalbergioids sensu lato</taxon>
        <taxon>Dalbergieae</taxon>
        <taxon>Pterocarpus clade</taxon>
        <taxon>Arachis</taxon>
    </lineage>
</organism>
<sequence>MRLEETPANMSGCSSLQPSPQSSALPNPVPSYHASPTSSSFPSPSRIDPNIQNPSSFLLPFIYNITSIPTNLPPLRISNSAPVTLSLSSLTSRGSKRKADFESLFNVSSLNSFRHPLFTTTTASAAPPSPTFNLGKSAMQQITPQDSMDMNEGMQWGQAGERGRPSDFDFENGRVKPWEGERIHEVGVDELELTLGCGKQCLGLPIWTTNRQLSAPTTESRRKWVEEPRFRTELNVKVRGNIGVQAQSEGPFWEFTPF</sequence>
<evidence type="ECO:0000256" key="6">
    <source>
        <dbReference type="SAM" id="MobiDB-lite"/>
    </source>
</evidence>
<keyword evidence="3 5" id="KW-0238">DNA-binding</keyword>
<dbReference type="AlphaFoldDB" id="A0A445DX29"/>
<keyword evidence="5" id="KW-1070">Brassinosteroid signaling pathway</keyword>
<dbReference type="STRING" id="3818.A0A445DX29"/>
<dbReference type="GO" id="GO:0009742">
    <property type="term" value="P:brassinosteroid mediated signaling pathway"/>
    <property type="evidence" value="ECO:0007669"/>
    <property type="project" value="UniProtKB-UniRule"/>
</dbReference>
<proteinExistence type="inferred from homology"/>
<feature type="domain" description="BES1/BZR1 plant transcription factor N-terminal" evidence="7">
    <location>
        <begin position="5"/>
        <end position="49"/>
    </location>
</feature>
<feature type="compositionally biased region" description="Low complexity" evidence="6">
    <location>
        <begin position="14"/>
        <end position="47"/>
    </location>
</feature>
<evidence type="ECO:0000256" key="1">
    <source>
        <dbReference type="ARBA" id="ARBA00005909"/>
    </source>
</evidence>
<comment type="caution">
    <text evidence="8">The sequence shown here is derived from an EMBL/GenBank/DDBJ whole genome shotgun (WGS) entry which is preliminary data.</text>
</comment>
<dbReference type="InterPro" id="IPR008540">
    <property type="entry name" value="BES1_N"/>
</dbReference>
<dbReference type="InterPro" id="IPR033264">
    <property type="entry name" value="BZR"/>
</dbReference>
<dbReference type="GO" id="GO:0003677">
    <property type="term" value="F:DNA binding"/>
    <property type="evidence" value="ECO:0007669"/>
    <property type="project" value="UniProtKB-UniRule"/>
</dbReference>
<name>A0A445DX29_ARAHY</name>
<feature type="region of interest" description="Disordered" evidence="6">
    <location>
        <begin position="1"/>
        <end position="47"/>
    </location>
</feature>
<evidence type="ECO:0000256" key="2">
    <source>
        <dbReference type="ARBA" id="ARBA00023015"/>
    </source>
</evidence>
<evidence type="ECO:0000313" key="8">
    <source>
        <dbReference type="EMBL" id="RYR67755.1"/>
    </source>
</evidence>
<keyword evidence="9" id="KW-1185">Reference proteome</keyword>
<evidence type="ECO:0000256" key="3">
    <source>
        <dbReference type="ARBA" id="ARBA00023125"/>
    </source>
</evidence>